<dbReference type="OrthoDB" id="1492191at2"/>
<organism evidence="1 2">
    <name type="scientific">Aureibaculum algae</name>
    <dbReference type="NCBI Taxonomy" id="2584122"/>
    <lineage>
        <taxon>Bacteria</taxon>
        <taxon>Pseudomonadati</taxon>
        <taxon>Bacteroidota</taxon>
        <taxon>Flavobacteriia</taxon>
        <taxon>Flavobacteriales</taxon>
        <taxon>Flavobacteriaceae</taxon>
        <taxon>Aureibaculum</taxon>
    </lineage>
</organism>
<accession>A0A5B7U0M8</accession>
<gene>
    <name evidence="1" type="ORF">FF125_19935</name>
</gene>
<reference evidence="1 2" key="1">
    <citation type="submission" date="2019-05" db="EMBL/GenBank/DDBJ databases">
        <title>Algicella ahnfeltiae gen. nov., sp. nov., a novel marine bacterium of the family Flavobacteriaceae isolated from a red alga.</title>
        <authorList>
            <person name="Nedashkovskaya O.I."/>
            <person name="Kukhlevskiy A.D."/>
            <person name="Kim S.-G."/>
            <person name="Zhukova N.V."/>
            <person name="Mikhailov V.V."/>
        </authorList>
    </citation>
    <scope>NUCLEOTIDE SEQUENCE [LARGE SCALE GENOMIC DNA]</scope>
    <source>
        <strain evidence="1 2">10Alg115</strain>
    </source>
</reference>
<dbReference type="RefSeq" id="WP_138951735.1">
    <property type="nucleotide sequence ID" value="NZ_CP040749.1"/>
</dbReference>
<protein>
    <submittedName>
        <fullName evidence="1">Uncharacterized protein</fullName>
    </submittedName>
</protein>
<dbReference type="PROSITE" id="PS51257">
    <property type="entry name" value="PROKAR_LIPOPROTEIN"/>
    <property type="match status" value="1"/>
</dbReference>
<dbReference type="KEGG" id="fbe:FF125_19935"/>
<keyword evidence="2" id="KW-1185">Reference proteome</keyword>
<evidence type="ECO:0000313" key="2">
    <source>
        <dbReference type="Proteomes" id="UP000306229"/>
    </source>
</evidence>
<dbReference type="Proteomes" id="UP000306229">
    <property type="component" value="Chromosome"/>
</dbReference>
<proteinExistence type="predicted"/>
<dbReference type="AlphaFoldDB" id="A0A5B7U0M8"/>
<sequence length="165" mass="19204">MKKLILGLIVAGLLISCNKSKKIFDLKQFCKYTIACYKNDNISEARALRIKKEELMSAITAMTMPETNKKQELEATENRAKNGYFDKTRLEKAYSEFRTVQDKDFWENCTIEEYKYLQTEDFFGFEMAEPIVVLKYGDKTKNFKIGELIKTHKGWKILGAGPSWK</sequence>
<dbReference type="EMBL" id="CP040749">
    <property type="protein sequence ID" value="QCX40597.1"/>
    <property type="molecule type" value="Genomic_DNA"/>
</dbReference>
<evidence type="ECO:0000313" key="1">
    <source>
        <dbReference type="EMBL" id="QCX40597.1"/>
    </source>
</evidence>
<name>A0A5B7U0M8_9FLAO</name>